<dbReference type="SUPFAM" id="SSF52540">
    <property type="entry name" value="P-loop containing nucleoside triphosphate hydrolases"/>
    <property type="match status" value="1"/>
</dbReference>
<gene>
    <name evidence="3" type="ORF">ACFSB2_08895</name>
</gene>
<dbReference type="InterPro" id="IPR041685">
    <property type="entry name" value="AAA_GajA/Old/RecF-like"/>
</dbReference>
<dbReference type="Pfam" id="PF13175">
    <property type="entry name" value="AAA_15"/>
    <property type="match status" value="1"/>
</dbReference>
<dbReference type="GO" id="GO:0004519">
    <property type="term" value="F:endonuclease activity"/>
    <property type="evidence" value="ECO:0007669"/>
    <property type="project" value="UniProtKB-KW"/>
</dbReference>
<proteinExistence type="predicted"/>
<keyword evidence="3" id="KW-0255">Endonuclease</keyword>
<evidence type="ECO:0000313" key="3">
    <source>
        <dbReference type="EMBL" id="MFD1674813.1"/>
    </source>
</evidence>
<comment type="caution">
    <text evidence="3">The sequence shown here is derived from an EMBL/GenBank/DDBJ whole genome shotgun (WGS) entry which is preliminary data.</text>
</comment>
<dbReference type="InterPro" id="IPR051396">
    <property type="entry name" value="Bact_Antivir_Def_Nuclease"/>
</dbReference>
<dbReference type="Pfam" id="PF20469">
    <property type="entry name" value="OLD-like_TOPRIM"/>
    <property type="match status" value="1"/>
</dbReference>
<organism evidence="3 4">
    <name type="scientific">Alicyclobacillus fodiniaquatilis</name>
    <dbReference type="NCBI Taxonomy" id="1661150"/>
    <lineage>
        <taxon>Bacteria</taxon>
        <taxon>Bacillati</taxon>
        <taxon>Bacillota</taxon>
        <taxon>Bacilli</taxon>
        <taxon>Bacillales</taxon>
        <taxon>Alicyclobacillaceae</taxon>
        <taxon>Alicyclobacillus</taxon>
    </lineage>
</organism>
<feature type="domain" description="OLD protein-like TOPRIM" evidence="2">
    <location>
        <begin position="467"/>
        <end position="538"/>
    </location>
</feature>
<dbReference type="CDD" id="cd01026">
    <property type="entry name" value="TOPRIM_OLD"/>
    <property type="match status" value="1"/>
</dbReference>
<keyword evidence="3" id="KW-0378">Hydrolase</keyword>
<dbReference type="EMBL" id="JBHUCX010000021">
    <property type="protein sequence ID" value="MFD1674813.1"/>
    <property type="molecule type" value="Genomic_DNA"/>
</dbReference>
<evidence type="ECO:0000313" key="4">
    <source>
        <dbReference type="Proteomes" id="UP001597079"/>
    </source>
</evidence>
<evidence type="ECO:0000259" key="1">
    <source>
        <dbReference type="Pfam" id="PF13175"/>
    </source>
</evidence>
<dbReference type="InterPro" id="IPR027417">
    <property type="entry name" value="P-loop_NTPase"/>
</dbReference>
<accession>A0ABW4JHF1</accession>
<dbReference type="Proteomes" id="UP001597079">
    <property type="component" value="Unassembled WGS sequence"/>
</dbReference>
<dbReference type="PANTHER" id="PTHR43581:SF4">
    <property type="entry name" value="ATP_GTP PHOSPHATASE"/>
    <property type="match status" value="1"/>
</dbReference>
<reference evidence="4" key="1">
    <citation type="journal article" date="2019" name="Int. J. Syst. Evol. Microbiol.">
        <title>The Global Catalogue of Microorganisms (GCM) 10K type strain sequencing project: providing services to taxonomists for standard genome sequencing and annotation.</title>
        <authorList>
            <consortium name="The Broad Institute Genomics Platform"/>
            <consortium name="The Broad Institute Genome Sequencing Center for Infectious Disease"/>
            <person name="Wu L."/>
            <person name="Ma J."/>
        </authorList>
    </citation>
    <scope>NUCLEOTIDE SEQUENCE [LARGE SCALE GENOMIC DNA]</scope>
    <source>
        <strain evidence="4">CGMCC 1.12286</strain>
    </source>
</reference>
<keyword evidence="3" id="KW-0540">Nuclease</keyword>
<keyword evidence="4" id="KW-1185">Reference proteome</keyword>
<name>A0ABW4JHF1_9BACL</name>
<sequence length="733" mass="83890">MEISKIEIYNYRLLKDLKLDLERNLSLIIGKNNTGKTSVLSILNKFIGDRSTSNTFMYDDFNLEFKNSLFEAVQGNGAKWDSIYKRGIELYLFIKYDKNDNLANINPLMLDLDPDNNTVVVKFEYTLSLEKMSSLVESFSQYYARTSPNEDPSVEMSASFNTFMRTKHRRFFQIKKKAILFDVVSQKPIETEYRILDSKVVDFGKVVSFKYVAARRDTVNSDNDGTLSALSNKYYERTKTDDSDPVVQKFEDELIKTDSSLTEIYQGIFDDVIQKVKKFGGIRENETVVKIISTLSQQQLLRGNTTVVYEADNHQLPESYNGLGYLNLINVIFEIETILSEFRYDKDEAATPADINLLFIEEPEAHTHPQMQYVFIKNIKALLHEGSCGENIVKKFHLQTIVTTHSSHIVSACDFDDIKYFRMVSQARVYSKNLKDLKIAYKDEKDPEDNHFKFLKQYLTLNCAEIFFADKAILFEGDTERILLPAMMRKLDQEETSRYAIPLLSQNISLIEVGAHSQIFDKFLSFIGIKTLIITDIDAGIERKRDSPNKDGQYATDIVASTVETGTHTTNGALKHYYSSPMKEATGTQLSFFTELPLSQKALTDTSGSWTADDDGSLMLVYQTLETVNGNDAYYPRSFEDAFFHVNRKFVVDNASLFVSLKHRDCLSETNEGGAYKYDAFCLAEKCIKSKASFAMDILLNSLSADGIDFSNWETPRYIKEGLLWLREDLKMK</sequence>
<feature type="domain" description="Endonuclease GajA/Old nuclease/RecF-like AAA" evidence="1">
    <location>
        <begin position="1"/>
        <end position="410"/>
    </location>
</feature>
<evidence type="ECO:0000259" key="2">
    <source>
        <dbReference type="Pfam" id="PF20469"/>
    </source>
</evidence>
<protein>
    <submittedName>
        <fullName evidence="3">ATP-dependent endonuclease</fullName>
    </submittedName>
</protein>
<dbReference type="Gene3D" id="3.40.50.300">
    <property type="entry name" value="P-loop containing nucleotide triphosphate hydrolases"/>
    <property type="match status" value="1"/>
</dbReference>
<dbReference type="RefSeq" id="WP_377942683.1">
    <property type="nucleotide sequence ID" value="NZ_JBHUCX010000021.1"/>
</dbReference>
<dbReference type="PANTHER" id="PTHR43581">
    <property type="entry name" value="ATP/GTP PHOSPHATASE"/>
    <property type="match status" value="1"/>
</dbReference>
<dbReference type="InterPro" id="IPR034139">
    <property type="entry name" value="TOPRIM_OLD"/>
</dbReference>